<dbReference type="GO" id="GO:0004713">
    <property type="term" value="F:protein tyrosine kinase activity"/>
    <property type="evidence" value="ECO:0007669"/>
    <property type="project" value="TreeGrafter"/>
</dbReference>
<keyword evidence="2" id="KW-0812">Transmembrane</keyword>
<gene>
    <name evidence="3" type="ORF">CW354_12765</name>
</gene>
<protein>
    <recommendedName>
        <fullName evidence="5">Lipopolysaccharide biosynthesis protein</fullName>
    </recommendedName>
</protein>
<evidence type="ECO:0000313" key="3">
    <source>
        <dbReference type="EMBL" id="PQA87298.1"/>
    </source>
</evidence>
<reference evidence="3 4" key="1">
    <citation type="submission" date="2017-12" db="EMBL/GenBank/DDBJ databases">
        <authorList>
            <person name="Hurst M.R.H."/>
        </authorList>
    </citation>
    <scope>NUCLEOTIDE SEQUENCE [LARGE SCALE GENOMIC DNA]</scope>
    <source>
        <strain evidence="3 4">SY-3-19</strain>
    </source>
</reference>
<comment type="caution">
    <text evidence="3">The sequence shown here is derived from an EMBL/GenBank/DDBJ whole genome shotgun (WGS) entry which is preliminary data.</text>
</comment>
<feature type="coiled-coil region" evidence="1">
    <location>
        <begin position="173"/>
        <end position="271"/>
    </location>
</feature>
<organism evidence="3 4">
    <name type="scientific">Hyphococcus luteus</name>
    <dbReference type="NCBI Taxonomy" id="2058213"/>
    <lineage>
        <taxon>Bacteria</taxon>
        <taxon>Pseudomonadati</taxon>
        <taxon>Pseudomonadota</taxon>
        <taxon>Alphaproteobacteria</taxon>
        <taxon>Parvularculales</taxon>
        <taxon>Parvularculaceae</taxon>
        <taxon>Hyphococcus</taxon>
    </lineage>
</organism>
<evidence type="ECO:0000256" key="1">
    <source>
        <dbReference type="SAM" id="Coils"/>
    </source>
</evidence>
<sequence>MGDEFSIEDALIILQRRFLSFLLPVLVLAPLGIIAVMLLPAKYTAQGTILVESQQIPTDLVRSTVNAYAQERISTIRQRVMTRNRLLEVADEYDLFPRSLGLSESERAALMRERLKVNVITAAGRNNRDGTIAFTVSYTDTSARNAYLVANKFMTLFLNEDVRSRTAGASNTTEFFEREANRLRNAVADMETRVAEYKQKNSDALPEHLNMHLSMLERARSDLNAAKTSISQLEEERRFLETQLISGASGDNSVTAELARLESELARLRATYRDNYPEVVAKREEIASIKARMAPSAEIQRLRDGLAAAEDKLTAAENANPADPEAVAAAETEVEAARNALSDRISKETRKGASDISGVQIEGRIAVIDNRIRMLNKQIDELLKQIADLEQRVSRTPEVERGIANLNRDYDNLFSEYQEVLAKQQDAQLAENLEENRQAEKFSILEPALQPDKPSSPDRGKLTVLALFAALAAGGGAALGMELLQAKLRGRTHLAGIIEAQPIAVIPYIHSEADNKNTLWRRFIGGAAGKLFRRTKLAPQEPEPAL</sequence>
<proteinExistence type="predicted"/>
<dbReference type="PANTHER" id="PTHR32309:SF13">
    <property type="entry name" value="FERRIC ENTEROBACTIN TRANSPORT PROTEIN FEPE"/>
    <property type="match status" value="1"/>
</dbReference>
<evidence type="ECO:0000313" key="4">
    <source>
        <dbReference type="Proteomes" id="UP000239504"/>
    </source>
</evidence>
<evidence type="ECO:0008006" key="5">
    <source>
        <dbReference type="Google" id="ProtNLM"/>
    </source>
</evidence>
<dbReference type="AlphaFoldDB" id="A0A2S7K4D4"/>
<evidence type="ECO:0000256" key="2">
    <source>
        <dbReference type="SAM" id="Phobius"/>
    </source>
</evidence>
<feature type="transmembrane region" description="Helical" evidence="2">
    <location>
        <begin position="21"/>
        <end position="41"/>
    </location>
</feature>
<dbReference type="RefSeq" id="WP_104830485.1">
    <property type="nucleotide sequence ID" value="NZ_PJCH01000009.1"/>
</dbReference>
<dbReference type="InterPro" id="IPR050445">
    <property type="entry name" value="Bact_polysacc_biosynth/exp"/>
</dbReference>
<keyword evidence="2" id="KW-1133">Transmembrane helix</keyword>
<feature type="coiled-coil region" evidence="1">
    <location>
        <begin position="365"/>
        <end position="423"/>
    </location>
</feature>
<dbReference type="EMBL" id="PJCH01000009">
    <property type="protein sequence ID" value="PQA87298.1"/>
    <property type="molecule type" value="Genomic_DNA"/>
</dbReference>
<dbReference type="Proteomes" id="UP000239504">
    <property type="component" value="Unassembled WGS sequence"/>
</dbReference>
<keyword evidence="4" id="KW-1185">Reference proteome</keyword>
<keyword evidence="2" id="KW-0472">Membrane</keyword>
<name>A0A2S7K4D4_9PROT</name>
<dbReference type="GO" id="GO:0005886">
    <property type="term" value="C:plasma membrane"/>
    <property type="evidence" value="ECO:0007669"/>
    <property type="project" value="TreeGrafter"/>
</dbReference>
<dbReference type="PANTHER" id="PTHR32309">
    <property type="entry name" value="TYROSINE-PROTEIN KINASE"/>
    <property type="match status" value="1"/>
</dbReference>
<accession>A0A2S7K4D4</accession>
<keyword evidence="1" id="KW-0175">Coiled coil</keyword>
<dbReference type="OrthoDB" id="8114194at2"/>
<feature type="transmembrane region" description="Helical" evidence="2">
    <location>
        <begin position="462"/>
        <end position="484"/>
    </location>
</feature>